<dbReference type="HOGENOM" id="CLU_3303039_0_0_4"/>
<dbReference type="AlphaFoldDB" id="C7RUH2"/>
<dbReference type="STRING" id="522306.CAP2UW1_1715"/>
<dbReference type="KEGG" id="app:CAP2UW1_1715"/>
<protein>
    <submittedName>
        <fullName evidence="1">Uncharacterized protein</fullName>
    </submittedName>
</protein>
<accession>C7RUH2</accession>
<reference evidence="1" key="2">
    <citation type="submission" date="2009-09" db="EMBL/GenBank/DDBJ databases">
        <title>Complete sequence of chromosome of Candidatus Accumulibacter phosphatis clade IIA str. UW-1.</title>
        <authorList>
            <consortium name="US DOE Joint Genome Institute"/>
            <person name="Martin H.G."/>
            <person name="Ivanova N."/>
            <person name="Kunin V."/>
            <person name="Warnecke F."/>
            <person name="Barry K."/>
            <person name="He S."/>
            <person name="Salamov A."/>
            <person name="Szeto E."/>
            <person name="Dalin E."/>
            <person name="Pangilinan J.L."/>
            <person name="Lapidus A."/>
            <person name="Lowry S."/>
            <person name="Kyrpides N.C."/>
            <person name="McMahon K.D."/>
            <person name="Hugenholtz P."/>
        </authorList>
    </citation>
    <scope>NUCLEOTIDE SEQUENCE [LARGE SCALE GENOMIC DNA]</scope>
    <source>
        <strain evidence="1">UW-1</strain>
    </source>
</reference>
<reference evidence="1" key="1">
    <citation type="submission" date="2009-08" db="EMBL/GenBank/DDBJ databases">
        <authorList>
            <consortium name="US DOE Joint Genome Institute"/>
            <person name="Lucas S."/>
            <person name="Copeland A."/>
            <person name="Lapidus A."/>
            <person name="Glavina del Rio T."/>
            <person name="Dalin E."/>
            <person name="Tice H."/>
            <person name="Bruce D."/>
            <person name="Barry K."/>
            <person name="Pitluck S."/>
            <person name="Lowry S."/>
            <person name="Larimer F."/>
            <person name="Land M."/>
            <person name="Hauser L."/>
            <person name="Kyrpides N."/>
            <person name="Ivanova N."/>
            <person name="McMahon K.D."/>
            <person name="Hugenholtz P."/>
        </authorList>
    </citation>
    <scope>NUCLEOTIDE SEQUENCE</scope>
    <source>
        <strain evidence="1">UW-1</strain>
    </source>
</reference>
<gene>
    <name evidence="1" type="ordered locus">CAP2UW1_1715</name>
</gene>
<evidence type="ECO:0000313" key="1">
    <source>
        <dbReference type="EMBL" id="ACV35024.1"/>
    </source>
</evidence>
<name>C7RUH2_ACCRE</name>
<sequence>MLLFVENKRIFAGLSVSRWGWLLHNAGKEDEGVRPSFLK</sequence>
<dbReference type="EMBL" id="CP001715">
    <property type="protein sequence ID" value="ACV35024.1"/>
    <property type="molecule type" value="Genomic_DNA"/>
</dbReference>
<proteinExistence type="predicted"/>
<organism evidence="1">
    <name type="scientific">Accumulibacter regalis</name>
    <dbReference type="NCBI Taxonomy" id="522306"/>
    <lineage>
        <taxon>Bacteria</taxon>
        <taxon>Pseudomonadati</taxon>
        <taxon>Pseudomonadota</taxon>
        <taxon>Betaproteobacteria</taxon>
        <taxon>Candidatus Accumulibacter</taxon>
    </lineage>
</organism>